<dbReference type="EMBL" id="BKCJ011262063">
    <property type="protein sequence ID" value="GFD11904.1"/>
    <property type="molecule type" value="Genomic_DNA"/>
</dbReference>
<evidence type="ECO:0000313" key="2">
    <source>
        <dbReference type="EMBL" id="GFD11904.1"/>
    </source>
</evidence>
<comment type="caution">
    <text evidence="2">The sequence shown here is derived from an EMBL/GenBank/DDBJ whole genome shotgun (WGS) entry which is preliminary data.</text>
</comment>
<feature type="region of interest" description="Disordered" evidence="1">
    <location>
        <begin position="24"/>
        <end position="46"/>
    </location>
</feature>
<protein>
    <submittedName>
        <fullName evidence="2">Uncharacterized protein</fullName>
    </submittedName>
</protein>
<dbReference type="AlphaFoldDB" id="A0A699TVY8"/>
<gene>
    <name evidence="2" type="ORF">Tci_883873</name>
</gene>
<sequence>PVPEVEAPALAESTCTPFLTLVDQDEPSLKTSQTTQQSQSQEIPLSVEEDSHDLEVAHMSNDPYFGILIPEIVFDESSSSDIIHTTVHSDAPIS</sequence>
<feature type="non-terminal residue" evidence="2">
    <location>
        <position position="1"/>
    </location>
</feature>
<evidence type="ECO:0000256" key="1">
    <source>
        <dbReference type="SAM" id="MobiDB-lite"/>
    </source>
</evidence>
<accession>A0A699TVY8</accession>
<organism evidence="2">
    <name type="scientific">Tanacetum cinerariifolium</name>
    <name type="common">Dalmatian daisy</name>
    <name type="synonym">Chrysanthemum cinerariifolium</name>
    <dbReference type="NCBI Taxonomy" id="118510"/>
    <lineage>
        <taxon>Eukaryota</taxon>
        <taxon>Viridiplantae</taxon>
        <taxon>Streptophyta</taxon>
        <taxon>Embryophyta</taxon>
        <taxon>Tracheophyta</taxon>
        <taxon>Spermatophyta</taxon>
        <taxon>Magnoliopsida</taxon>
        <taxon>eudicotyledons</taxon>
        <taxon>Gunneridae</taxon>
        <taxon>Pentapetalae</taxon>
        <taxon>asterids</taxon>
        <taxon>campanulids</taxon>
        <taxon>Asterales</taxon>
        <taxon>Asteraceae</taxon>
        <taxon>Asteroideae</taxon>
        <taxon>Anthemideae</taxon>
        <taxon>Anthemidinae</taxon>
        <taxon>Tanacetum</taxon>
    </lineage>
</organism>
<proteinExistence type="predicted"/>
<feature type="compositionally biased region" description="Low complexity" evidence="1">
    <location>
        <begin position="31"/>
        <end position="41"/>
    </location>
</feature>
<reference evidence="2" key="1">
    <citation type="journal article" date="2019" name="Sci. Rep.">
        <title>Draft genome of Tanacetum cinerariifolium, the natural source of mosquito coil.</title>
        <authorList>
            <person name="Yamashiro T."/>
            <person name="Shiraishi A."/>
            <person name="Satake H."/>
            <person name="Nakayama K."/>
        </authorList>
    </citation>
    <scope>NUCLEOTIDE SEQUENCE</scope>
</reference>
<name>A0A699TVY8_TANCI</name>